<dbReference type="SUPFAM" id="SSF56349">
    <property type="entry name" value="DNA breaking-rejoining enzymes"/>
    <property type="match status" value="1"/>
</dbReference>
<name>A0ABQ6Q7W6_9GAMM</name>
<feature type="region of interest" description="Disordered" evidence="2">
    <location>
        <begin position="158"/>
        <end position="197"/>
    </location>
</feature>
<keyword evidence="5" id="KW-1185">Reference proteome</keyword>
<comment type="caution">
    <text evidence="4">The sequence shown here is derived from an EMBL/GenBank/DDBJ whole genome shotgun (WGS) entry which is preliminary data.</text>
</comment>
<evidence type="ECO:0000259" key="3">
    <source>
        <dbReference type="PROSITE" id="PS51898"/>
    </source>
</evidence>
<sequence length="473" mass="53292">MRKIIDGQLFALTEEDFRVPHFVDHSGNLHTRDGGNIPLIYWPDGRWCHHGNSFVLHLLEKGQSRRNRGGTLAVTASNISHLIRYCWKVGIEITDLDDNHFREFIDGLCRAPHGSRPGQLARSSNTVIAIGRSCLQFLSYVAEATADAKLIGQNGRVRATSTGGDPRARYDDAAGRNRKPEADYPTWTHPSFPLPSAKRRRLPISTKNIERLREAASHISTTAHQRMRRQVMLTLLESTLGRRSEINAITPQAIQDALMMDVPMIELPTLKRRVRSVRQIPIPRSDLEFISQYITFYRSKVARQHPRVSKKVDGLLLNDRTGRPINAETITGEIRLLRQAAGISEQTCAHMFRHRGITKFLVALIEQYEPKTADDFRNLLTDIEALKHKTAEFTGHADISSLDPYIDLAFDEVTDFKKSYDLARASSAIESFKNSIRVQISELEHGGSAERTASAMESLADALLQDLALTRSE</sequence>
<dbReference type="Proteomes" id="UP001306668">
    <property type="component" value="Unassembled WGS sequence"/>
</dbReference>
<evidence type="ECO:0000313" key="4">
    <source>
        <dbReference type="EMBL" id="GMR26045.1"/>
    </source>
</evidence>
<organism evidence="4 5">
    <name type="scientific">Stenotrophomonas sepilia</name>
    <dbReference type="NCBI Taxonomy" id="2860290"/>
    <lineage>
        <taxon>Bacteria</taxon>
        <taxon>Pseudomonadati</taxon>
        <taxon>Pseudomonadota</taxon>
        <taxon>Gammaproteobacteria</taxon>
        <taxon>Lysobacterales</taxon>
        <taxon>Lysobacteraceae</taxon>
        <taxon>Stenotrophomonas</taxon>
        <taxon>Stenotrophomonas maltophilia group</taxon>
    </lineage>
</organism>
<dbReference type="CDD" id="cd00397">
    <property type="entry name" value="DNA_BRE_C"/>
    <property type="match status" value="1"/>
</dbReference>
<dbReference type="PROSITE" id="PS51898">
    <property type="entry name" value="TYR_RECOMBINASE"/>
    <property type="match status" value="1"/>
</dbReference>
<evidence type="ECO:0000313" key="5">
    <source>
        <dbReference type="Proteomes" id="UP001306668"/>
    </source>
</evidence>
<dbReference type="Pfam" id="PF00589">
    <property type="entry name" value="Phage_integrase"/>
    <property type="match status" value="1"/>
</dbReference>
<dbReference type="Gene3D" id="1.10.443.10">
    <property type="entry name" value="Intergrase catalytic core"/>
    <property type="match status" value="1"/>
</dbReference>
<proteinExistence type="predicted"/>
<feature type="domain" description="Tyr recombinase" evidence="3">
    <location>
        <begin position="199"/>
        <end position="418"/>
    </location>
</feature>
<dbReference type="InterPro" id="IPR011010">
    <property type="entry name" value="DNA_brk_join_enz"/>
</dbReference>
<accession>A0ABQ6Q7W6</accession>
<gene>
    <name evidence="4" type="ORF">STENOSP10_02640</name>
</gene>
<keyword evidence="1" id="KW-0233">DNA recombination</keyword>
<protein>
    <submittedName>
        <fullName evidence="4">Tyrosine-type recombinase/integrase</fullName>
    </submittedName>
</protein>
<evidence type="ECO:0000256" key="2">
    <source>
        <dbReference type="SAM" id="MobiDB-lite"/>
    </source>
</evidence>
<dbReference type="EMBL" id="BTRJ01000002">
    <property type="protein sequence ID" value="GMR26045.1"/>
    <property type="molecule type" value="Genomic_DNA"/>
</dbReference>
<evidence type="ECO:0000256" key="1">
    <source>
        <dbReference type="ARBA" id="ARBA00023172"/>
    </source>
</evidence>
<dbReference type="InterPro" id="IPR013762">
    <property type="entry name" value="Integrase-like_cat_sf"/>
</dbReference>
<dbReference type="RefSeq" id="WP_338167379.1">
    <property type="nucleotide sequence ID" value="NZ_BTRJ01000002.1"/>
</dbReference>
<dbReference type="InterPro" id="IPR002104">
    <property type="entry name" value="Integrase_catalytic"/>
</dbReference>
<reference evidence="5" key="1">
    <citation type="submission" date="2023-07" db="EMBL/GenBank/DDBJ databases">
        <title>Genome sequence of Stenotrophomonas sp. Alg010 isolated from Sargassum waste.</title>
        <authorList>
            <person name="Mohapatra"/>
            <person name="B.R."/>
        </authorList>
    </citation>
    <scope>NUCLEOTIDE SEQUENCE [LARGE SCALE GENOMIC DNA]</scope>
    <source>
        <strain evidence="5">Alg010</strain>
    </source>
</reference>
<feature type="compositionally biased region" description="Basic and acidic residues" evidence="2">
    <location>
        <begin position="166"/>
        <end position="182"/>
    </location>
</feature>